<dbReference type="Proteomes" id="UP000649328">
    <property type="component" value="Unassembled WGS sequence"/>
</dbReference>
<dbReference type="EMBL" id="JACBPP010000006">
    <property type="protein sequence ID" value="KAF8001082.1"/>
    <property type="molecule type" value="Genomic_DNA"/>
</dbReference>
<organism evidence="1 2">
    <name type="scientific">Metschnikowia pulcherrima</name>
    <dbReference type="NCBI Taxonomy" id="27326"/>
    <lineage>
        <taxon>Eukaryota</taxon>
        <taxon>Fungi</taxon>
        <taxon>Dikarya</taxon>
        <taxon>Ascomycota</taxon>
        <taxon>Saccharomycotina</taxon>
        <taxon>Pichiomycetes</taxon>
        <taxon>Metschnikowiaceae</taxon>
        <taxon>Metschnikowia</taxon>
    </lineage>
</organism>
<keyword evidence="2" id="KW-1185">Reference proteome</keyword>
<dbReference type="AlphaFoldDB" id="A0A8H7GQA7"/>
<comment type="caution">
    <text evidence="1">The sequence shown here is derived from an EMBL/GenBank/DDBJ whole genome shotgun (WGS) entry which is preliminary data.</text>
</comment>
<evidence type="ECO:0000313" key="2">
    <source>
        <dbReference type="Proteomes" id="UP000649328"/>
    </source>
</evidence>
<proteinExistence type="predicted"/>
<gene>
    <name evidence="1" type="ORF">HF325_004871</name>
</gene>
<evidence type="ECO:0000313" key="1">
    <source>
        <dbReference type="EMBL" id="KAF8001082.1"/>
    </source>
</evidence>
<accession>A0A8H7GQA7</accession>
<name>A0A8H7GQA7_9ASCO</name>
<reference evidence="1" key="1">
    <citation type="submission" date="2020-10" db="EMBL/GenBank/DDBJ databases">
        <title>The Whole-Genome Sequence of Metschnikowia persimmonesis, a Novel Endophytic Yeast Species Isolated from Medicinal Plant Diospyros kaki Thumb.</title>
        <authorList>
            <person name="Rahmat E."/>
            <person name="Kang Y."/>
        </authorList>
    </citation>
    <scope>NUCLEOTIDE SEQUENCE</scope>
    <source>
        <strain evidence="1">KIOM G15050</strain>
    </source>
</reference>
<protein>
    <submittedName>
        <fullName evidence="1">Uncharacterized protein</fullName>
    </submittedName>
</protein>
<sequence>MARSTSASTTSATPTETFSDLMSKFMTHSPLSDLTWKQKDTPAEYSLDATLYASQQHVQCRWDLGVRANLAAII</sequence>